<keyword evidence="1" id="KW-0614">Plasmid</keyword>
<name>A0A4Z1QRB1_9HYPH</name>
<organism evidence="1 2">
    <name type="scientific">Agrobacterium salinitolerans</name>
    <dbReference type="NCBI Taxonomy" id="1183413"/>
    <lineage>
        <taxon>Bacteria</taxon>
        <taxon>Pseudomonadati</taxon>
        <taxon>Pseudomonadota</taxon>
        <taxon>Alphaproteobacteria</taxon>
        <taxon>Hyphomicrobiales</taxon>
        <taxon>Rhizobiaceae</taxon>
        <taxon>Rhizobium/Agrobacterium group</taxon>
        <taxon>Agrobacterium</taxon>
    </lineage>
</organism>
<dbReference type="OrthoDB" id="8282842at2"/>
<dbReference type="EMBL" id="CP109971">
    <property type="protein sequence ID" value="UYZ11150.1"/>
    <property type="molecule type" value="Genomic_DNA"/>
</dbReference>
<gene>
    <name evidence="1" type="ORF">CFBP5507_26235</name>
</gene>
<accession>A0A4Z1QRB1</accession>
<sequence length="174" mass="19692">MRDHQAEQKKVERVRYLADRLAGDQWVVETDNDRVHLVAFRHMDEATIIATFSKDALSHEIELVALGLDVARLLLDVGERASKIIAALRRALGHEERKEREKNYAANAAITAKEPSFWRFLEATTAGGPVGTQTAADTRLKSVLAISSKNQLNEDTQAARRWLDLRRAYENWKG</sequence>
<evidence type="ECO:0000313" key="2">
    <source>
        <dbReference type="Proteomes" id="UP000298735"/>
    </source>
</evidence>
<proteinExistence type="predicted"/>
<dbReference type="Proteomes" id="UP000298735">
    <property type="component" value="Plasmid pAtCFBP5507b"/>
</dbReference>
<evidence type="ECO:0000313" key="1">
    <source>
        <dbReference type="EMBL" id="UYZ11150.1"/>
    </source>
</evidence>
<dbReference type="KEGG" id="asal:CFBP5507_26235"/>
<protein>
    <submittedName>
        <fullName evidence="1">Uncharacterized protein</fullName>
    </submittedName>
</protein>
<dbReference type="RefSeq" id="WP_137409509.1">
    <property type="nucleotide sequence ID" value="NZ_CP109971.1"/>
</dbReference>
<dbReference type="AlphaFoldDB" id="A0A4Z1QRB1"/>
<reference evidence="1" key="1">
    <citation type="submission" date="2022-10" db="EMBL/GenBank/DDBJ databases">
        <title>Complete genome sequence of Agrobacterium salinitolerans CFBP5507.</title>
        <authorList>
            <person name="Tchabashvili S."/>
            <person name="Yen H.-C."/>
            <person name="Haryono M."/>
            <person name="Lin Y.-C."/>
            <person name="Lai E.-M."/>
            <person name="Kuo C.-H."/>
        </authorList>
    </citation>
    <scope>NUCLEOTIDE SEQUENCE</scope>
    <source>
        <strain evidence="1">CFBP5507</strain>
        <plasmid evidence="1">pAtCFBP5507b</plasmid>
    </source>
</reference>
<geneLocation type="plasmid" evidence="1 2">
    <name>pAtCFBP5507b</name>
</geneLocation>